<dbReference type="WBParaSite" id="jg8116">
    <property type="protein sequence ID" value="jg8116"/>
    <property type="gene ID" value="jg8116"/>
</dbReference>
<feature type="compositionally biased region" description="Low complexity" evidence="1">
    <location>
        <begin position="125"/>
        <end position="137"/>
    </location>
</feature>
<feature type="chain" id="PRO_5036718963" evidence="2">
    <location>
        <begin position="18"/>
        <end position="236"/>
    </location>
</feature>
<proteinExistence type="predicted"/>
<feature type="compositionally biased region" description="Polar residues" evidence="1">
    <location>
        <begin position="196"/>
        <end position="205"/>
    </location>
</feature>
<sequence>MLLILVVLNLMFWPTYMLGCGKLRRWRQKKKGSKQKTSSKKQQPSLIPVTPHPQQLKTPEDVKPDQTPMRAATGTPGTASVRVAEQQLKKSSVVLPLRPPGDQASQGQQDDAGTNGADKSPEVVQPMPSSAPQPQQQTARENSQENKENGQKEEENKNVEKKAVVKRVPTKDARAEIRKRSVPCKTGKEADKLLDTSVQRMSPENTLRDVPRTMPEYSVNYEKADMDPTLQDAQLL</sequence>
<accession>A0A915ENG7</accession>
<feature type="signal peptide" evidence="2">
    <location>
        <begin position="1"/>
        <end position="17"/>
    </location>
</feature>
<protein>
    <submittedName>
        <fullName evidence="4">Uncharacterized protein</fullName>
    </submittedName>
</protein>
<dbReference type="Proteomes" id="UP000887574">
    <property type="component" value="Unplaced"/>
</dbReference>
<dbReference type="AlphaFoldDB" id="A0A915ENG7"/>
<feature type="compositionally biased region" description="Basic residues" evidence="1">
    <location>
        <begin position="27"/>
        <end position="39"/>
    </location>
</feature>
<feature type="compositionally biased region" description="Low complexity" evidence="1">
    <location>
        <begin position="101"/>
        <end position="113"/>
    </location>
</feature>
<feature type="compositionally biased region" description="Basic and acidic residues" evidence="1">
    <location>
        <begin position="142"/>
        <end position="179"/>
    </location>
</feature>
<evidence type="ECO:0000256" key="1">
    <source>
        <dbReference type="SAM" id="MobiDB-lite"/>
    </source>
</evidence>
<evidence type="ECO:0000313" key="4">
    <source>
        <dbReference type="WBParaSite" id="jg8116"/>
    </source>
</evidence>
<keyword evidence="2" id="KW-0732">Signal</keyword>
<evidence type="ECO:0000256" key="2">
    <source>
        <dbReference type="SAM" id="SignalP"/>
    </source>
</evidence>
<name>A0A915ENG7_9BILA</name>
<keyword evidence="3" id="KW-1185">Reference proteome</keyword>
<feature type="region of interest" description="Disordered" evidence="1">
    <location>
        <begin position="27"/>
        <end position="214"/>
    </location>
</feature>
<reference evidence="4" key="1">
    <citation type="submission" date="2022-11" db="UniProtKB">
        <authorList>
            <consortium name="WormBaseParasite"/>
        </authorList>
    </citation>
    <scope>IDENTIFICATION</scope>
</reference>
<evidence type="ECO:0000313" key="3">
    <source>
        <dbReference type="Proteomes" id="UP000887574"/>
    </source>
</evidence>
<organism evidence="3 4">
    <name type="scientific">Ditylenchus dipsaci</name>
    <dbReference type="NCBI Taxonomy" id="166011"/>
    <lineage>
        <taxon>Eukaryota</taxon>
        <taxon>Metazoa</taxon>
        <taxon>Ecdysozoa</taxon>
        <taxon>Nematoda</taxon>
        <taxon>Chromadorea</taxon>
        <taxon>Rhabditida</taxon>
        <taxon>Tylenchina</taxon>
        <taxon>Tylenchomorpha</taxon>
        <taxon>Sphaerularioidea</taxon>
        <taxon>Anguinidae</taxon>
        <taxon>Anguininae</taxon>
        <taxon>Ditylenchus</taxon>
    </lineage>
</organism>